<accession>A0A328BQ56</accession>
<keyword evidence="4" id="KW-1185">Reference proteome</keyword>
<feature type="compositionally biased region" description="Acidic residues" evidence="1">
    <location>
        <begin position="481"/>
        <end position="495"/>
    </location>
</feature>
<feature type="compositionally biased region" description="Low complexity" evidence="1">
    <location>
        <begin position="496"/>
        <end position="507"/>
    </location>
</feature>
<comment type="caution">
    <text evidence="3">The sequence shown here is derived from an EMBL/GenBank/DDBJ whole genome shotgun (WGS) entry which is preliminary data.</text>
</comment>
<dbReference type="EMBL" id="QFYS01000001">
    <property type="protein sequence ID" value="RAK68805.1"/>
    <property type="molecule type" value="Genomic_DNA"/>
</dbReference>
<sequence length="516" mass="56594">MAIRTTPETPSSDYEAMLPAWTKVETILDGQAAMQAAGTTYLPQFPNETDADYEYRRQNAKFTNIYADIVENLSSKPFSEEVTLDEGAGDRFKQLAEDIDGRGNNLHVFASEVFFGGVNCAVDWIFVDFTKARPRPDGQPLSLADEKSQGLRPYWVRVPAKRMLAAYTDTVRGKEIFVHARMLETVTRRDGWGEVAVNRIRVLNREPIFETVGGTVTDRVVDYAPATFEVWEKKTRGNGRLTSSWSMVESGAVTIGEIALVPFVTGRRKGAGWQFSLPLQGVADLQVEHFQAETALKHIKELTAFPMLAGNGVQPQMQDNGPVAVPVGPQAVLYAPPFGDSGQHGEWTFIEPSAESLKFLAEEVAAIETQMRELGRQPLTATAGITVVTAALASQKASSAVQAWALALKDALEQAFMFTAKWLNVQATEAPQVKVFTDFAMEANDEKGPTSLMEARRNGDLSRRTLWAEYQRRGILSGDFDADAEEQALEEEAPDPDAALDLTGALTPPDPEALAA</sequence>
<feature type="region of interest" description="Disordered" evidence="1">
    <location>
        <begin position="481"/>
        <end position="516"/>
    </location>
</feature>
<dbReference type="AlphaFoldDB" id="A0A328BQ56"/>
<evidence type="ECO:0000256" key="1">
    <source>
        <dbReference type="SAM" id="MobiDB-lite"/>
    </source>
</evidence>
<organism evidence="3 4">
    <name type="scientific">Phenylobacterium kunshanense</name>
    <dbReference type="NCBI Taxonomy" id="1445034"/>
    <lineage>
        <taxon>Bacteria</taxon>
        <taxon>Pseudomonadati</taxon>
        <taxon>Pseudomonadota</taxon>
        <taxon>Alphaproteobacteria</taxon>
        <taxon>Caulobacterales</taxon>
        <taxon>Caulobacteraceae</taxon>
        <taxon>Phenylobacterium</taxon>
    </lineage>
</organism>
<proteinExistence type="predicted"/>
<protein>
    <recommendedName>
        <fullName evidence="2">DUF4055 domain-containing protein</fullName>
    </recommendedName>
</protein>
<dbReference type="OrthoDB" id="6668483at2"/>
<name>A0A328BQ56_9CAUL</name>
<dbReference type="Pfam" id="PF13264">
    <property type="entry name" value="DUF4055"/>
    <property type="match status" value="1"/>
</dbReference>
<dbReference type="InterPro" id="IPR025129">
    <property type="entry name" value="DUF4055"/>
</dbReference>
<gene>
    <name evidence="3" type="ORF">DJ019_01980</name>
</gene>
<evidence type="ECO:0000313" key="4">
    <source>
        <dbReference type="Proteomes" id="UP000249524"/>
    </source>
</evidence>
<reference evidence="3 4" key="1">
    <citation type="submission" date="2018-05" db="EMBL/GenBank/DDBJ databases">
        <authorList>
            <person name="Lanie J.A."/>
            <person name="Ng W.-L."/>
            <person name="Kazmierczak K.M."/>
            <person name="Andrzejewski T.M."/>
            <person name="Davidsen T.M."/>
            <person name="Wayne K.J."/>
            <person name="Tettelin H."/>
            <person name="Glass J.I."/>
            <person name="Rusch D."/>
            <person name="Podicherti R."/>
            <person name="Tsui H.-C.T."/>
            <person name="Winkler M.E."/>
        </authorList>
    </citation>
    <scope>NUCLEOTIDE SEQUENCE [LARGE SCALE GENOMIC DNA]</scope>
    <source>
        <strain evidence="3 4">BUT-10</strain>
    </source>
</reference>
<dbReference type="RefSeq" id="WP_111274297.1">
    <property type="nucleotide sequence ID" value="NZ_QFYS01000001.1"/>
</dbReference>
<feature type="domain" description="DUF4055" evidence="2">
    <location>
        <begin position="278"/>
        <end position="423"/>
    </location>
</feature>
<evidence type="ECO:0000313" key="3">
    <source>
        <dbReference type="EMBL" id="RAK68805.1"/>
    </source>
</evidence>
<evidence type="ECO:0000259" key="2">
    <source>
        <dbReference type="Pfam" id="PF13264"/>
    </source>
</evidence>
<dbReference type="Proteomes" id="UP000249524">
    <property type="component" value="Unassembled WGS sequence"/>
</dbReference>